<keyword evidence="1" id="KW-0614">Plasmid</keyword>
<dbReference type="AlphaFoldDB" id="A0A0G4E5H7"/>
<gene>
    <name evidence="1" type="ORF">PQBR57_0325</name>
</gene>
<proteinExistence type="predicted"/>
<evidence type="ECO:0000313" key="1">
    <source>
        <dbReference type="EMBL" id="CEK42278.1"/>
    </source>
</evidence>
<accession>A0A0G4E5H7</accession>
<dbReference type="RefSeq" id="WP_192963443.1">
    <property type="nucleotide sequence ID" value="NZ_LN713926.1"/>
</dbReference>
<sequence>MKNFRVWLLKRRLKSVYQSYMQALDASPAGRHMTEQLPSVVAKKDSCNALLAKLAALDPASVPFTSIG</sequence>
<name>A0A0G4E5H7_PSEFS</name>
<geneLocation type="plasmid" evidence="1">
    <name>pQBR57</name>
</geneLocation>
<protein>
    <submittedName>
        <fullName evidence="1">Uncharacterized protein</fullName>
    </submittedName>
</protein>
<organism evidence="1">
    <name type="scientific">Pseudomonas fluorescens (strain SBW25)</name>
    <dbReference type="NCBI Taxonomy" id="216595"/>
    <lineage>
        <taxon>Bacteria</taxon>
        <taxon>Pseudomonadati</taxon>
        <taxon>Pseudomonadota</taxon>
        <taxon>Gammaproteobacteria</taxon>
        <taxon>Pseudomonadales</taxon>
        <taxon>Pseudomonadaceae</taxon>
        <taxon>Pseudomonas</taxon>
    </lineage>
</organism>
<dbReference type="EMBL" id="LN713926">
    <property type="protein sequence ID" value="CEK42278.1"/>
    <property type="molecule type" value="Genomic_DNA"/>
</dbReference>
<reference evidence="1" key="2">
    <citation type="submission" date="2015-06" db="EMBL/GenBank/DDBJ databases">
        <title>Environmentally co-occuring mercury resistance plasmids are genetically and phenotypically diverse and confer variable context-dependent fitness effects.</title>
        <authorList>
            <person name="Hall J.P.J."/>
            <person name="Harrison E."/>
            <person name="Lilley A.K."/>
            <person name="Paterson S."/>
            <person name="Spiers A.J."/>
            <person name="Brockhurst M.A."/>
        </authorList>
    </citation>
    <scope>NUCLEOTIDE SEQUENCE [LARGE SCALE GENOMIC DNA]</scope>
    <source>
        <strain evidence="1">SBW25</strain>
        <plasmid evidence="1">pQBR57</plasmid>
    </source>
</reference>
<reference evidence="1" key="1">
    <citation type="submission" date="2014-12" db="EMBL/GenBank/DDBJ databases">
        <authorList>
            <person name="Hall J."/>
        </authorList>
    </citation>
    <scope>NUCLEOTIDE SEQUENCE [LARGE SCALE GENOMIC DNA]</scope>
    <source>
        <strain evidence="1">SBW25</strain>
        <plasmid evidence="1">pQBR57</plasmid>
    </source>
</reference>